<name>A0A1R1XEV1_9FUNG</name>
<proteinExistence type="predicted"/>
<accession>A0A1R1XEV1</accession>
<gene>
    <name evidence="1" type="ORF">AYI70_g8674</name>
</gene>
<reference evidence="1 2" key="1">
    <citation type="submission" date="2017-01" db="EMBL/GenBank/DDBJ databases">
        <authorList>
            <person name="Mah S.A."/>
            <person name="Swanson W.J."/>
            <person name="Moy G.W."/>
            <person name="Vacquier V.D."/>
        </authorList>
    </citation>
    <scope>NUCLEOTIDE SEQUENCE [LARGE SCALE GENOMIC DNA]</scope>
    <source>
        <strain evidence="1 2">GSMNP</strain>
    </source>
</reference>
<comment type="caution">
    <text evidence="1">The sequence shown here is derived from an EMBL/GenBank/DDBJ whole genome shotgun (WGS) entry which is preliminary data.</text>
</comment>
<keyword evidence="2" id="KW-1185">Reference proteome</keyword>
<sequence>MAEKARNNIITEA</sequence>
<evidence type="ECO:0000313" key="2">
    <source>
        <dbReference type="Proteomes" id="UP000187283"/>
    </source>
</evidence>
<dbReference type="EMBL" id="LSSN01003601">
    <property type="protein sequence ID" value="OMJ13165.1"/>
    <property type="molecule type" value="Genomic_DNA"/>
</dbReference>
<dbReference type="Proteomes" id="UP000187283">
    <property type="component" value="Unassembled WGS sequence"/>
</dbReference>
<protein>
    <submittedName>
        <fullName evidence="1">Uncharacterized protein</fullName>
    </submittedName>
</protein>
<organism evidence="1 2">
    <name type="scientific">Smittium culicis</name>
    <dbReference type="NCBI Taxonomy" id="133412"/>
    <lineage>
        <taxon>Eukaryota</taxon>
        <taxon>Fungi</taxon>
        <taxon>Fungi incertae sedis</taxon>
        <taxon>Zoopagomycota</taxon>
        <taxon>Kickxellomycotina</taxon>
        <taxon>Harpellomycetes</taxon>
        <taxon>Harpellales</taxon>
        <taxon>Legeriomycetaceae</taxon>
        <taxon>Smittium</taxon>
    </lineage>
</organism>
<feature type="non-terminal residue" evidence="1">
    <location>
        <position position="13"/>
    </location>
</feature>
<evidence type="ECO:0000313" key="1">
    <source>
        <dbReference type="EMBL" id="OMJ13165.1"/>
    </source>
</evidence>